<dbReference type="SMART" id="SM00409">
    <property type="entry name" value="IG"/>
    <property type="match status" value="1"/>
</dbReference>
<keyword evidence="1" id="KW-1133">Transmembrane helix</keyword>
<sequence>MDYLTFFLALLLMHEESFDKAATLNSEIVSAPGQKVTLMYELQKNWTAQQVTWERVQAQQIDVLSLCNLSQGRNYTSKYLRELWSTCSQGSRTSLLVLPGVLPTDSGIYRCRFESSTGENDTFAIRLTVTDGKSNILFVAGGTVLLLLAILIIPTIFISCRAANNYRSPTSTNGSMDDAGDEIYVNYPTFPRRQKTTV</sequence>
<accession>A0A8C5LGF6</accession>
<dbReference type="GO" id="GO:0002891">
    <property type="term" value="P:positive regulation of immunoglobulin mediated immune response"/>
    <property type="evidence" value="ECO:0007669"/>
    <property type="project" value="TreeGrafter"/>
</dbReference>
<reference evidence="3" key="1">
    <citation type="submission" date="2025-08" db="UniProtKB">
        <authorList>
            <consortium name="Ensembl"/>
        </authorList>
    </citation>
    <scope>IDENTIFICATION</scope>
</reference>
<dbReference type="SUPFAM" id="SSF48726">
    <property type="entry name" value="Immunoglobulin"/>
    <property type="match status" value="1"/>
</dbReference>
<dbReference type="GO" id="GO:0009897">
    <property type="term" value="C:external side of plasma membrane"/>
    <property type="evidence" value="ECO:0007669"/>
    <property type="project" value="TreeGrafter"/>
</dbReference>
<dbReference type="PROSITE" id="PS50835">
    <property type="entry name" value="IG_LIKE"/>
    <property type="match status" value="1"/>
</dbReference>
<evidence type="ECO:0000256" key="1">
    <source>
        <dbReference type="SAM" id="Phobius"/>
    </source>
</evidence>
<feature type="transmembrane region" description="Helical" evidence="1">
    <location>
        <begin position="136"/>
        <end position="158"/>
    </location>
</feature>
<dbReference type="InterPro" id="IPR042842">
    <property type="entry name" value="CD226"/>
</dbReference>
<evidence type="ECO:0000259" key="2">
    <source>
        <dbReference type="PROSITE" id="PS50835"/>
    </source>
</evidence>
<dbReference type="InterPro" id="IPR036179">
    <property type="entry name" value="Ig-like_dom_sf"/>
</dbReference>
<dbReference type="Ensembl" id="ENSJJAT00000030906.1">
    <property type="protein sequence ID" value="ENSJJAP00000024324.1"/>
    <property type="gene ID" value="ENSJJAG00000023825.1"/>
</dbReference>
<protein>
    <recommendedName>
        <fullName evidence="2">Ig-like domain-containing protein</fullName>
    </recommendedName>
</protein>
<dbReference type="GO" id="GO:0002729">
    <property type="term" value="P:positive regulation of natural killer cell cytokine production"/>
    <property type="evidence" value="ECO:0007669"/>
    <property type="project" value="InterPro"/>
</dbReference>
<keyword evidence="1" id="KW-0472">Membrane</keyword>
<dbReference type="InterPro" id="IPR003599">
    <property type="entry name" value="Ig_sub"/>
</dbReference>
<name>A0A8C5LGF6_JACJA</name>
<dbReference type="Proteomes" id="UP000694385">
    <property type="component" value="Unassembled WGS sequence"/>
</dbReference>
<dbReference type="PANTHER" id="PTHR47011">
    <property type="entry name" value="CD226 ANTIGEN"/>
    <property type="match status" value="1"/>
</dbReference>
<feature type="domain" description="Ig-like" evidence="2">
    <location>
        <begin position="19"/>
        <end position="130"/>
    </location>
</feature>
<dbReference type="GeneTree" id="ENSGT00500000044993"/>
<dbReference type="InterPro" id="IPR013783">
    <property type="entry name" value="Ig-like_fold"/>
</dbReference>
<dbReference type="Gene3D" id="2.60.40.10">
    <property type="entry name" value="Immunoglobulins"/>
    <property type="match status" value="1"/>
</dbReference>
<dbReference type="AlphaFoldDB" id="A0A8C5LGF6"/>
<organism evidence="3 4">
    <name type="scientific">Jaculus jaculus</name>
    <name type="common">Lesser Egyptian jerboa</name>
    <dbReference type="NCBI Taxonomy" id="51337"/>
    <lineage>
        <taxon>Eukaryota</taxon>
        <taxon>Metazoa</taxon>
        <taxon>Chordata</taxon>
        <taxon>Craniata</taxon>
        <taxon>Vertebrata</taxon>
        <taxon>Euteleostomi</taxon>
        <taxon>Mammalia</taxon>
        <taxon>Eutheria</taxon>
        <taxon>Euarchontoglires</taxon>
        <taxon>Glires</taxon>
        <taxon>Rodentia</taxon>
        <taxon>Myomorpha</taxon>
        <taxon>Dipodoidea</taxon>
        <taxon>Dipodidae</taxon>
        <taxon>Dipodinae</taxon>
        <taxon>Jaculus</taxon>
    </lineage>
</organism>
<dbReference type="InterPro" id="IPR007110">
    <property type="entry name" value="Ig-like_dom"/>
</dbReference>
<reference evidence="3" key="2">
    <citation type="submission" date="2025-09" db="UniProtKB">
        <authorList>
            <consortium name="Ensembl"/>
        </authorList>
    </citation>
    <scope>IDENTIFICATION</scope>
</reference>
<evidence type="ECO:0000313" key="3">
    <source>
        <dbReference type="Ensembl" id="ENSJJAP00000024324.1"/>
    </source>
</evidence>
<proteinExistence type="predicted"/>
<evidence type="ECO:0000313" key="4">
    <source>
        <dbReference type="Proteomes" id="UP000694385"/>
    </source>
</evidence>
<gene>
    <name evidence="3" type="primary">Cd226</name>
</gene>
<keyword evidence="4" id="KW-1185">Reference proteome</keyword>
<dbReference type="PANTHER" id="PTHR47011:SF1">
    <property type="entry name" value="CD226 ANTIGEN"/>
    <property type="match status" value="1"/>
</dbReference>
<keyword evidence="1" id="KW-0812">Transmembrane</keyword>
<dbReference type="GO" id="GO:0050839">
    <property type="term" value="F:cell adhesion molecule binding"/>
    <property type="evidence" value="ECO:0007669"/>
    <property type="project" value="TreeGrafter"/>
</dbReference>